<gene>
    <name evidence="1" type="ORF">BDA99DRAFT_559815</name>
</gene>
<reference evidence="1" key="1">
    <citation type="journal article" date="2022" name="IScience">
        <title>Evolution of zygomycete secretomes and the origins of terrestrial fungal ecologies.</title>
        <authorList>
            <person name="Chang Y."/>
            <person name="Wang Y."/>
            <person name="Mondo S."/>
            <person name="Ahrendt S."/>
            <person name="Andreopoulos W."/>
            <person name="Barry K."/>
            <person name="Beard J."/>
            <person name="Benny G.L."/>
            <person name="Blankenship S."/>
            <person name="Bonito G."/>
            <person name="Cuomo C."/>
            <person name="Desiro A."/>
            <person name="Gervers K.A."/>
            <person name="Hundley H."/>
            <person name="Kuo A."/>
            <person name="LaButti K."/>
            <person name="Lang B.F."/>
            <person name="Lipzen A."/>
            <person name="O'Donnell K."/>
            <person name="Pangilinan J."/>
            <person name="Reynolds N."/>
            <person name="Sandor L."/>
            <person name="Smith M.E."/>
            <person name="Tsang A."/>
            <person name="Grigoriev I.V."/>
            <person name="Stajich J.E."/>
            <person name="Spatafora J.W."/>
        </authorList>
    </citation>
    <scope>NUCLEOTIDE SEQUENCE</scope>
    <source>
        <strain evidence="1">RSA 2281</strain>
    </source>
</reference>
<name>A0AAD5K097_9FUNG</name>
<protein>
    <submittedName>
        <fullName evidence="1">Uncharacterized protein</fullName>
    </submittedName>
</protein>
<dbReference type="EMBL" id="JAIXMP010000013">
    <property type="protein sequence ID" value="KAI9263259.1"/>
    <property type="molecule type" value="Genomic_DNA"/>
</dbReference>
<comment type="caution">
    <text evidence="1">The sequence shown here is derived from an EMBL/GenBank/DDBJ whole genome shotgun (WGS) entry which is preliminary data.</text>
</comment>
<keyword evidence="2" id="KW-1185">Reference proteome</keyword>
<dbReference type="Proteomes" id="UP001209540">
    <property type="component" value="Unassembled WGS sequence"/>
</dbReference>
<reference evidence="1" key="2">
    <citation type="submission" date="2023-02" db="EMBL/GenBank/DDBJ databases">
        <authorList>
            <consortium name="DOE Joint Genome Institute"/>
            <person name="Mondo S.J."/>
            <person name="Chang Y."/>
            <person name="Wang Y."/>
            <person name="Ahrendt S."/>
            <person name="Andreopoulos W."/>
            <person name="Barry K."/>
            <person name="Beard J."/>
            <person name="Benny G.L."/>
            <person name="Blankenship S."/>
            <person name="Bonito G."/>
            <person name="Cuomo C."/>
            <person name="Desiro A."/>
            <person name="Gervers K.A."/>
            <person name="Hundley H."/>
            <person name="Kuo A."/>
            <person name="LaButti K."/>
            <person name="Lang B.F."/>
            <person name="Lipzen A."/>
            <person name="O'Donnell K."/>
            <person name="Pangilinan J."/>
            <person name="Reynolds N."/>
            <person name="Sandor L."/>
            <person name="Smith M.W."/>
            <person name="Tsang A."/>
            <person name="Grigoriev I.V."/>
            <person name="Stajich J.E."/>
            <person name="Spatafora J.W."/>
        </authorList>
    </citation>
    <scope>NUCLEOTIDE SEQUENCE</scope>
    <source>
        <strain evidence="1">RSA 2281</strain>
    </source>
</reference>
<evidence type="ECO:0000313" key="2">
    <source>
        <dbReference type="Proteomes" id="UP001209540"/>
    </source>
</evidence>
<organism evidence="1 2">
    <name type="scientific">Phascolomyces articulosus</name>
    <dbReference type="NCBI Taxonomy" id="60185"/>
    <lineage>
        <taxon>Eukaryota</taxon>
        <taxon>Fungi</taxon>
        <taxon>Fungi incertae sedis</taxon>
        <taxon>Mucoromycota</taxon>
        <taxon>Mucoromycotina</taxon>
        <taxon>Mucoromycetes</taxon>
        <taxon>Mucorales</taxon>
        <taxon>Lichtheimiaceae</taxon>
        <taxon>Phascolomyces</taxon>
    </lineage>
</organism>
<sequence>MTIINRCKVATFEIIRQCFPDVHILNVNFHSDDKDKSEESEYLDDSKYEGLEVLPATGRFQCATTYWNTISTVPVLANLTILRLDFGNPAFKCLVQPNTELFAQKGKTPLLNRNALHSCESIDEEKKSCAPKSKAYKLFLYVSTEDVTSFAQGIVQLSYLCRLIIDRAEMTVEDLHIINASKLRYSIQLSSITGVTERKAERTLTSNAKWREAIKFYTACINTGFNTQV</sequence>
<proteinExistence type="predicted"/>
<dbReference type="AlphaFoldDB" id="A0AAD5K097"/>
<evidence type="ECO:0000313" key="1">
    <source>
        <dbReference type="EMBL" id="KAI9263259.1"/>
    </source>
</evidence>
<accession>A0AAD5K097</accession>